<dbReference type="SUPFAM" id="SSF52129">
    <property type="entry name" value="Caspase-like"/>
    <property type="match status" value="1"/>
</dbReference>
<dbReference type="Gene3D" id="3.40.50.1460">
    <property type="match status" value="1"/>
</dbReference>
<dbReference type="InterPro" id="IPR029030">
    <property type="entry name" value="Caspase-like_dom_sf"/>
</dbReference>
<feature type="domain" description="Caspase family p20" evidence="1">
    <location>
        <begin position="39"/>
        <end position="168"/>
    </location>
</feature>
<dbReference type="InterPro" id="IPR001309">
    <property type="entry name" value="Pept_C14_p20"/>
</dbReference>
<dbReference type="PANTHER" id="PTHR22576:SF37">
    <property type="entry name" value="MUCOSA-ASSOCIATED LYMPHOID TISSUE LYMPHOMA TRANSLOCATION PROTEIN 1"/>
    <property type="match status" value="1"/>
</dbReference>
<accession>A0A382MP54</accession>
<evidence type="ECO:0000313" key="2">
    <source>
        <dbReference type="EMBL" id="SVC50744.1"/>
    </source>
</evidence>
<dbReference type="InterPro" id="IPR011600">
    <property type="entry name" value="Pept_C14_caspase"/>
</dbReference>
<dbReference type="PROSITE" id="PS50208">
    <property type="entry name" value="CASPASE_P20"/>
    <property type="match status" value="1"/>
</dbReference>
<organism evidence="2">
    <name type="scientific">marine metagenome</name>
    <dbReference type="NCBI Taxonomy" id="408172"/>
    <lineage>
        <taxon>unclassified sequences</taxon>
        <taxon>metagenomes</taxon>
        <taxon>ecological metagenomes</taxon>
    </lineage>
</organism>
<proteinExistence type="predicted"/>
<feature type="non-terminal residue" evidence="2">
    <location>
        <position position="171"/>
    </location>
</feature>
<dbReference type="GO" id="GO:0004197">
    <property type="term" value="F:cysteine-type endopeptidase activity"/>
    <property type="evidence" value="ECO:0007669"/>
    <property type="project" value="InterPro"/>
</dbReference>
<dbReference type="GO" id="GO:0006508">
    <property type="term" value="P:proteolysis"/>
    <property type="evidence" value="ECO:0007669"/>
    <property type="project" value="InterPro"/>
</dbReference>
<evidence type="ECO:0000259" key="1">
    <source>
        <dbReference type="PROSITE" id="PS50208"/>
    </source>
</evidence>
<reference evidence="2" key="1">
    <citation type="submission" date="2018-05" db="EMBL/GenBank/DDBJ databases">
        <authorList>
            <person name="Lanie J.A."/>
            <person name="Ng W.-L."/>
            <person name="Kazmierczak K.M."/>
            <person name="Andrzejewski T.M."/>
            <person name="Davidsen T.M."/>
            <person name="Wayne K.J."/>
            <person name="Tettelin H."/>
            <person name="Glass J.I."/>
            <person name="Rusch D."/>
            <person name="Podicherti R."/>
            <person name="Tsui H.-C.T."/>
            <person name="Winkler M.E."/>
        </authorList>
    </citation>
    <scope>NUCLEOTIDE SEQUENCE</scope>
</reference>
<dbReference type="PANTHER" id="PTHR22576">
    <property type="entry name" value="MUCOSA ASSOCIATED LYMPHOID TISSUE LYMPHOMA TRANSLOCATION PROTEIN 1/PARACASPASE"/>
    <property type="match status" value="1"/>
</dbReference>
<name>A0A382MP54_9ZZZZ</name>
<sequence>MKKTLAFLLLFFVAALLFTVQAQSTKAIRKKVLTTADSGRRSALVIGNAAYASKPLRNSVNDARAMSRTLRELGFSVELLEDVSQKAMKKAIDRFGEQLRGGGTGLFYFSGHGIQVSGRNYLIPVQYTITSEDDVEYESVDAGRVLAKMKSARNGMNIVILDACRNNPFPS</sequence>
<dbReference type="Pfam" id="PF00656">
    <property type="entry name" value="Peptidase_C14"/>
    <property type="match status" value="1"/>
</dbReference>
<dbReference type="AlphaFoldDB" id="A0A382MP54"/>
<gene>
    <name evidence="2" type="ORF">METZ01_LOCUS303598</name>
</gene>
<protein>
    <recommendedName>
        <fullName evidence="1">Caspase family p20 domain-containing protein</fullName>
    </recommendedName>
</protein>
<dbReference type="InterPro" id="IPR052039">
    <property type="entry name" value="Caspase-related_regulators"/>
</dbReference>
<dbReference type="EMBL" id="UINC01095011">
    <property type="protein sequence ID" value="SVC50744.1"/>
    <property type="molecule type" value="Genomic_DNA"/>
</dbReference>